<dbReference type="InterPro" id="IPR036047">
    <property type="entry name" value="F-box-like_dom_sf"/>
</dbReference>
<dbReference type="GeneTree" id="ENSGT00420000029943"/>
<dbReference type="HOGENOM" id="CLU_050223_0_0_1"/>
<feature type="domain" description="F-box" evidence="1">
    <location>
        <begin position="1"/>
        <end position="43"/>
    </location>
</feature>
<keyword evidence="3" id="KW-1185">Reference proteome</keyword>
<evidence type="ECO:0000313" key="2">
    <source>
        <dbReference type="Ensembl" id="ENSLACP00000003194.1"/>
    </source>
</evidence>
<dbReference type="EMBL" id="AFYH01187200">
    <property type="status" value="NOT_ANNOTATED_CDS"/>
    <property type="molecule type" value="Genomic_DNA"/>
</dbReference>
<dbReference type="SUPFAM" id="SSF81383">
    <property type="entry name" value="F-box domain"/>
    <property type="match status" value="1"/>
</dbReference>
<dbReference type="Gene3D" id="1.20.1280.50">
    <property type="match status" value="1"/>
</dbReference>
<reference evidence="3" key="1">
    <citation type="submission" date="2011-08" db="EMBL/GenBank/DDBJ databases">
        <title>The draft genome of Latimeria chalumnae.</title>
        <authorList>
            <person name="Di Palma F."/>
            <person name="Alfoldi J."/>
            <person name="Johnson J."/>
            <person name="Berlin A."/>
            <person name="Gnerre S."/>
            <person name="Jaffe D."/>
            <person name="MacCallum I."/>
            <person name="Young S."/>
            <person name="Walker B.J."/>
            <person name="Lander E."/>
            <person name="Lindblad-Toh K."/>
        </authorList>
    </citation>
    <scope>NUCLEOTIDE SEQUENCE [LARGE SCALE GENOMIC DNA]</scope>
    <source>
        <strain evidence="3">Wild caught</strain>
    </source>
</reference>
<organism evidence="2 3">
    <name type="scientific">Latimeria chalumnae</name>
    <name type="common">Coelacanth</name>
    <dbReference type="NCBI Taxonomy" id="7897"/>
    <lineage>
        <taxon>Eukaryota</taxon>
        <taxon>Metazoa</taxon>
        <taxon>Chordata</taxon>
        <taxon>Craniata</taxon>
        <taxon>Vertebrata</taxon>
        <taxon>Euteleostomi</taxon>
        <taxon>Coelacanthiformes</taxon>
        <taxon>Coelacanthidae</taxon>
        <taxon>Latimeria</taxon>
    </lineage>
</organism>
<dbReference type="Ensembl" id="ENSLACT00000003224.1">
    <property type="protein sequence ID" value="ENSLACP00000003194.1"/>
    <property type="gene ID" value="ENSLACG00000002853.1"/>
</dbReference>
<evidence type="ECO:0000259" key="1">
    <source>
        <dbReference type="PROSITE" id="PS50181"/>
    </source>
</evidence>
<sequence length="383" mass="43251">EYLPHQLLLNIFSLLDLADRSAASLTCKKWLKVFYSAELWENVTLRVQAGSNKTWIALLSRYGPFVRCVKIIADLEERASRMWACIIIDHLAHVNTGLQKLTVVTREDDSGAYFEDVQKSLRGLFNSTCPDSAGLTTVDFTRLSGQFEDPLFLCLARSHSSLEKLLIANRYPGIQLQPKSLLSVVKTCRRLSHLAVWSSTLTDEVMEAFLETLRAPLQSLEIHCSTPTEGSSVISNSTWKNLKAHLPNLEVHLHFPVDVSSYEMLAFLQKDIPVASLDIHSCFDLSEVLMVVGENYKRCLKKIRVFAPKSPATENTRKTILETCSKVTEANYLCVMIIPIDQPYCQYKPRLATNLLSTECDPHPTRPKIYLNLSNPNLPDPRV</sequence>
<dbReference type="PANTHER" id="PTHR20933">
    <property type="entry name" value="F-BOX ONLY PROTEIN 33"/>
    <property type="match status" value="1"/>
</dbReference>
<name>H3A0M3_LATCH</name>
<dbReference type="Proteomes" id="UP000008672">
    <property type="component" value="Unassembled WGS sequence"/>
</dbReference>
<dbReference type="GO" id="GO:0031398">
    <property type="term" value="P:positive regulation of protein ubiquitination"/>
    <property type="evidence" value="ECO:0007669"/>
    <property type="project" value="TreeGrafter"/>
</dbReference>
<evidence type="ECO:0000313" key="3">
    <source>
        <dbReference type="Proteomes" id="UP000008672"/>
    </source>
</evidence>
<dbReference type="Pfam" id="PF12937">
    <property type="entry name" value="F-box-like"/>
    <property type="match status" value="1"/>
</dbReference>
<dbReference type="PROSITE" id="PS50181">
    <property type="entry name" value="FBOX"/>
    <property type="match status" value="1"/>
</dbReference>
<dbReference type="SUPFAM" id="SSF52047">
    <property type="entry name" value="RNI-like"/>
    <property type="match status" value="1"/>
</dbReference>
<dbReference type="InParanoid" id="H3A0M3"/>
<dbReference type="InterPro" id="IPR032675">
    <property type="entry name" value="LRR_dom_sf"/>
</dbReference>
<dbReference type="eggNOG" id="ENOG502QU59">
    <property type="taxonomic scope" value="Eukaryota"/>
</dbReference>
<protein>
    <recommendedName>
        <fullName evidence="1">F-box domain-containing protein</fullName>
    </recommendedName>
</protein>
<dbReference type="STRING" id="7897.ENSLACP00000003194"/>
<dbReference type="InterPro" id="IPR001810">
    <property type="entry name" value="F-box_dom"/>
</dbReference>
<dbReference type="SMART" id="SM00256">
    <property type="entry name" value="FBOX"/>
    <property type="match status" value="1"/>
</dbReference>
<dbReference type="Gene3D" id="3.80.10.10">
    <property type="entry name" value="Ribonuclease Inhibitor"/>
    <property type="match status" value="1"/>
</dbReference>
<reference evidence="2" key="2">
    <citation type="submission" date="2025-08" db="UniProtKB">
        <authorList>
            <consortium name="Ensembl"/>
        </authorList>
    </citation>
    <scope>IDENTIFICATION</scope>
</reference>
<dbReference type="EMBL" id="AFYH01187201">
    <property type="status" value="NOT_ANNOTATED_CDS"/>
    <property type="molecule type" value="Genomic_DNA"/>
</dbReference>
<dbReference type="PANTHER" id="PTHR20933:SF4">
    <property type="entry name" value="F-BOX INVOLVED IN POLYQ PATHOGENESIS, ISOFORM A"/>
    <property type="match status" value="1"/>
</dbReference>
<proteinExistence type="predicted"/>
<dbReference type="AlphaFoldDB" id="H3A0M3"/>
<accession>H3A0M3</accession>
<reference evidence="2" key="3">
    <citation type="submission" date="2025-09" db="UniProtKB">
        <authorList>
            <consortium name="Ensembl"/>
        </authorList>
    </citation>
    <scope>IDENTIFICATION</scope>
</reference>